<comment type="caution">
    <text evidence="2">The sequence shown here is derived from an EMBL/GenBank/DDBJ whole genome shotgun (WGS) entry which is preliminary data.</text>
</comment>
<organism evidence="2 3">
    <name type="scientific">Faecalibacterium prausnitzii M21/2</name>
    <dbReference type="NCBI Taxonomy" id="411485"/>
    <lineage>
        <taxon>Bacteria</taxon>
        <taxon>Bacillati</taxon>
        <taxon>Bacillota</taxon>
        <taxon>Clostridia</taxon>
        <taxon>Eubacteriales</taxon>
        <taxon>Oscillospiraceae</taxon>
        <taxon>Faecalibacterium</taxon>
    </lineage>
</organism>
<proteinExistence type="predicted"/>
<feature type="compositionally biased region" description="Low complexity" evidence="1">
    <location>
        <begin position="35"/>
        <end position="44"/>
    </location>
</feature>
<reference evidence="2 3" key="2">
    <citation type="submission" date="2007-09" db="EMBL/GenBank/DDBJ databases">
        <authorList>
            <person name="Fulton L."/>
            <person name="Clifton S."/>
            <person name="Fulton B."/>
            <person name="Xu J."/>
            <person name="Minx P."/>
            <person name="Pepin K.H."/>
            <person name="Johnson M."/>
            <person name="Thiruvilangam P."/>
            <person name="Bhonagiri V."/>
            <person name="Nash W.E."/>
            <person name="Mardis E.R."/>
            <person name="Wilson R.K."/>
        </authorList>
    </citation>
    <scope>NUCLEOTIDE SEQUENCE [LARGE SCALE GENOMIC DNA]</scope>
    <source>
        <strain evidence="2 3">M21/2</strain>
    </source>
</reference>
<sequence>MPTVNFSPFEAAATDAEATVEDAAAEDAEEEPPQAERAAAAPQATAAVRKERRVILRILMISSISSPCSQQDAALRADIVSGSNKVRFTLVKYNTESLAKQSTFA</sequence>
<name>A8SEW3_9FIRM</name>
<evidence type="ECO:0000313" key="3">
    <source>
        <dbReference type="Proteomes" id="UP000005945"/>
    </source>
</evidence>
<feature type="compositionally biased region" description="Acidic residues" evidence="1">
    <location>
        <begin position="18"/>
        <end position="33"/>
    </location>
</feature>
<gene>
    <name evidence="2" type="ORF">FAEPRAM212_02578</name>
</gene>
<evidence type="ECO:0000256" key="1">
    <source>
        <dbReference type="SAM" id="MobiDB-lite"/>
    </source>
</evidence>
<dbReference type="Proteomes" id="UP000005945">
    <property type="component" value="Unassembled WGS sequence"/>
</dbReference>
<feature type="region of interest" description="Disordered" evidence="1">
    <location>
        <begin position="1"/>
        <end position="44"/>
    </location>
</feature>
<protein>
    <submittedName>
        <fullName evidence="2">Uncharacterized protein</fullName>
    </submittedName>
</protein>
<evidence type="ECO:0000313" key="2">
    <source>
        <dbReference type="EMBL" id="EDP19796.1"/>
    </source>
</evidence>
<dbReference type="EMBL" id="ABED02000029">
    <property type="protein sequence ID" value="EDP19796.1"/>
    <property type="molecule type" value="Genomic_DNA"/>
</dbReference>
<accession>A8SEW3</accession>
<dbReference type="HOGENOM" id="CLU_2232562_0_0_9"/>
<reference evidence="2 3" key="1">
    <citation type="submission" date="2007-09" db="EMBL/GenBank/DDBJ databases">
        <title>Draft genome sequence of Faecalibacterium prausnitzii M21/2.</title>
        <authorList>
            <person name="Sudarsanam P."/>
            <person name="Ley R."/>
            <person name="Guruge J."/>
            <person name="Turnbaugh P.J."/>
            <person name="Mahowald M."/>
            <person name="Liep D."/>
            <person name="Gordon J."/>
        </authorList>
    </citation>
    <scope>NUCLEOTIDE SEQUENCE [LARGE SCALE GENOMIC DNA]</scope>
    <source>
        <strain evidence="2 3">M21/2</strain>
    </source>
</reference>
<dbReference type="AlphaFoldDB" id="A8SEW3"/>